<evidence type="ECO:0000313" key="4">
    <source>
        <dbReference type="Proteomes" id="UP000324748"/>
    </source>
</evidence>
<evidence type="ECO:0000313" key="3">
    <source>
        <dbReference type="EMBL" id="KAA1128142.1"/>
    </source>
</evidence>
<accession>A0A5B0RS60</accession>
<protein>
    <submittedName>
        <fullName evidence="3">Uncharacterized protein</fullName>
    </submittedName>
</protein>
<evidence type="ECO:0000256" key="1">
    <source>
        <dbReference type="SAM" id="MobiDB-lite"/>
    </source>
</evidence>
<dbReference type="AlphaFoldDB" id="A0A5B0RS60"/>
<sequence>MELITPRRICVRLALPNGPNGGFLGTGLKGSIPLPGRRRVSPDGNIESSPPVRGTEPRVQAWPKVALERRRKGPYYLPVARCIVKHGVSTVDRSGSHTGQDTNPLHSHSGGSASGAMRVIVWAHNIHRYTDYSTLPGSRTGRKSKLIVRSWSSSSEKNVVNRRLRNLKGRWMGT</sequence>
<gene>
    <name evidence="2" type="ORF">PGT21_028647</name>
    <name evidence="3" type="ORF">PGTUg99_015529</name>
</gene>
<feature type="region of interest" description="Disordered" evidence="1">
    <location>
        <begin position="26"/>
        <end position="57"/>
    </location>
</feature>
<reference evidence="4 5" key="1">
    <citation type="submission" date="2019-05" db="EMBL/GenBank/DDBJ databases">
        <title>Emergence of the Ug99 lineage of the wheat stem rust pathogen through somatic hybridization.</title>
        <authorList>
            <person name="Li F."/>
            <person name="Upadhyaya N.M."/>
            <person name="Sperschneider J."/>
            <person name="Matny O."/>
            <person name="Nguyen-Phuc H."/>
            <person name="Mago R."/>
            <person name="Raley C."/>
            <person name="Miller M.E."/>
            <person name="Silverstein K.A.T."/>
            <person name="Henningsen E."/>
            <person name="Hirsch C.D."/>
            <person name="Visser B."/>
            <person name="Pretorius Z.A."/>
            <person name="Steffenson B.J."/>
            <person name="Schwessinger B."/>
            <person name="Dodds P.N."/>
            <person name="Figueroa M."/>
        </authorList>
    </citation>
    <scope>NUCLEOTIDE SEQUENCE [LARGE SCALE GENOMIC DNA]</scope>
    <source>
        <strain evidence="2">21-0</strain>
        <strain evidence="3 5">Ug99</strain>
    </source>
</reference>
<evidence type="ECO:0000313" key="2">
    <source>
        <dbReference type="EMBL" id="KAA1100060.1"/>
    </source>
</evidence>
<organism evidence="3 5">
    <name type="scientific">Puccinia graminis f. sp. tritici</name>
    <dbReference type="NCBI Taxonomy" id="56615"/>
    <lineage>
        <taxon>Eukaryota</taxon>
        <taxon>Fungi</taxon>
        <taxon>Dikarya</taxon>
        <taxon>Basidiomycota</taxon>
        <taxon>Pucciniomycotina</taxon>
        <taxon>Pucciniomycetes</taxon>
        <taxon>Pucciniales</taxon>
        <taxon>Pucciniaceae</taxon>
        <taxon>Puccinia</taxon>
    </lineage>
</organism>
<dbReference type="Proteomes" id="UP000325313">
    <property type="component" value="Unassembled WGS sequence"/>
</dbReference>
<feature type="compositionally biased region" description="Polar residues" evidence="1">
    <location>
        <begin position="91"/>
        <end position="105"/>
    </location>
</feature>
<dbReference type="EMBL" id="VSWC01000054">
    <property type="protein sequence ID" value="KAA1100060.1"/>
    <property type="molecule type" value="Genomic_DNA"/>
</dbReference>
<dbReference type="Proteomes" id="UP000324748">
    <property type="component" value="Unassembled WGS sequence"/>
</dbReference>
<comment type="caution">
    <text evidence="3">The sequence shown here is derived from an EMBL/GenBank/DDBJ whole genome shotgun (WGS) entry which is preliminary data.</text>
</comment>
<dbReference type="EMBL" id="VDEP01000144">
    <property type="protein sequence ID" value="KAA1128142.1"/>
    <property type="molecule type" value="Genomic_DNA"/>
</dbReference>
<feature type="region of interest" description="Disordered" evidence="1">
    <location>
        <begin position="91"/>
        <end position="111"/>
    </location>
</feature>
<proteinExistence type="predicted"/>
<name>A0A5B0RS60_PUCGR</name>
<evidence type="ECO:0000313" key="5">
    <source>
        <dbReference type="Proteomes" id="UP000325313"/>
    </source>
</evidence>
<keyword evidence="4" id="KW-1185">Reference proteome</keyword>